<sequence length="82" mass="9476">MEKKSVTLQPVLITRENVQQQLGGISRTTFWRRKKQWERAGTPFPKPAPGTNPIHGGEQYRYCDVIRFFRAQGLIDETQDAT</sequence>
<organism evidence="1 2">
    <name type="scientific">Serratia liquefaciens</name>
    <dbReference type="NCBI Taxonomy" id="614"/>
    <lineage>
        <taxon>Bacteria</taxon>
        <taxon>Pseudomonadati</taxon>
        <taxon>Pseudomonadota</taxon>
        <taxon>Gammaproteobacteria</taxon>
        <taxon>Enterobacterales</taxon>
        <taxon>Yersiniaceae</taxon>
        <taxon>Serratia</taxon>
    </lineage>
</organism>
<proteinExistence type="predicted"/>
<accession>A0A515CW99</accession>
<name>A0A515CW99_SERLI</name>
<dbReference type="Proteomes" id="UP000317572">
    <property type="component" value="Chromosome"/>
</dbReference>
<dbReference type="AlphaFoldDB" id="A0A515CW99"/>
<evidence type="ECO:0000313" key="2">
    <source>
        <dbReference type="Proteomes" id="UP000317572"/>
    </source>
</evidence>
<dbReference type="EMBL" id="CP033893">
    <property type="protein sequence ID" value="QDL32423.1"/>
    <property type="molecule type" value="Genomic_DNA"/>
</dbReference>
<dbReference type="RefSeq" id="WP_116928038.1">
    <property type="nucleotide sequence ID" value="NZ_CP033893.1"/>
</dbReference>
<gene>
    <name evidence="1" type="ORF">EGO53_11745</name>
</gene>
<reference evidence="1 2" key="1">
    <citation type="submission" date="2018-11" db="EMBL/GenBank/DDBJ databases">
        <title>The first complete genome of Serratia liquefaciens isolated from metalophyte plant revel distinctness adaptive mechanisms in an extreme habitat.</title>
        <authorList>
            <person name="Caneschi W.L."/>
            <person name="Sanchez A.B."/>
            <person name="Felestrino E.B."/>
            <person name="Assis R.A.B."/>
            <person name="Lemes C.G.C."/>
            <person name="Cordeiro I.F."/>
            <person name="Fonseca N.P."/>
            <person name="Villa M."/>
            <person name="Vieira I.T."/>
            <person name="Moraes L.A."/>
            <person name="Kamino L.H.Y."/>
            <person name="do Carmo F."/>
            <person name="Garcia C.M."/>
            <person name="Almeida N.F."/>
            <person name="Silva R.S."/>
            <person name="Ferro J.A."/>
            <person name="Ferro M.I.T."/>
            <person name="Varani A.M."/>
            <person name="Ferreira R.M."/>
            <person name="dos Santos V.L."/>
            <person name="Silva U.C."/>
            <person name="Setubal J.C."/>
            <person name="Moreira L.M."/>
        </authorList>
    </citation>
    <scope>NUCLEOTIDE SEQUENCE [LARGE SCALE GENOMIC DNA]</scope>
    <source>
        <strain evidence="1 2">FG3</strain>
    </source>
</reference>
<evidence type="ECO:0000313" key="1">
    <source>
        <dbReference type="EMBL" id="QDL32423.1"/>
    </source>
</evidence>
<protein>
    <submittedName>
        <fullName evidence="1">Uncharacterized protein</fullName>
    </submittedName>
</protein>